<feature type="compositionally biased region" description="Basic and acidic residues" evidence="1">
    <location>
        <begin position="328"/>
        <end position="337"/>
    </location>
</feature>
<name>A0AAE0J6X7_9PEZI</name>
<feature type="region of interest" description="Disordered" evidence="1">
    <location>
        <begin position="325"/>
        <end position="346"/>
    </location>
</feature>
<feature type="region of interest" description="Disordered" evidence="1">
    <location>
        <begin position="393"/>
        <end position="427"/>
    </location>
</feature>
<gene>
    <name evidence="2" type="ORF">B0T19DRAFT_438292</name>
</gene>
<feature type="compositionally biased region" description="Low complexity" evidence="1">
    <location>
        <begin position="395"/>
        <end position="405"/>
    </location>
</feature>
<feature type="compositionally biased region" description="Polar residues" evidence="1">
    <location>
        <begin position="38"/>
        <end position="52"/>
    </location>
</feature>
<feature type="compositionally biased region" description="Polar residues" evidence="1">
    <location>
        <begin position="486"/>
        <end position="505"/>
    </location>
</feature>
<evidence type="ECO:0000313" key="3">
    <source>
        <dbReference type="Proteomes" id="UP001286456"/>
    </source>
</evidence>
<organism evidence="2 3">
    <name type="scientific">Cercophora scortea</name>
    <dbReference type="NCBI Taxonomy" id="314031"/>
    <lineage>
        <taxon>Eukaryota</taxon>
        <taxon>Fungi</taxon>
        <taxon>Dikarya</taxon>
        <taxon>Ascomycota</taxon>
        <taxon>Pezizomycotina</taxon>
        <taxon>Sordariomycetes</taxon>
        <taxon>Sordariomycetidae</taxon>
        <taxon>Sordariales</taxon>
        <taxon>Lasiosphaeriaceae</taxon>
        <taxon>Cercophora</taxon>
    </lineage>
</organism>
<sequence length="528" mass="59659">MLQTAGMNSPGVHPNVECHDQENLAPAVFLEPLLVENNTASDEPDNCHQQRPASAPSAQPKRRTRRAKDSAKLLAAAPRTEHDWQKRREHLQLSDDRSVMHIFLYFLHCAGPLAVSAATGRRDDVEGVHATDDLLRTYQGFYRHLLRAGERIQQLTNFVTLLFIALCRVARGSGRVPVEKVNEFMNEMMVWKKGTDYLGRLRRSVCWPAQQAEALRPWLGNRADEFFLLYGPPIETYRSLLDEATKNIHDGGAPSFADRMKDTSEIGEGYGARDHNDDCETSLTEVNTALMTNLRQDEFEASVFNAWSRMQSMIGITRCLVTGDEDREPDHRDRHQQTLDGDNTSYRHKRREYLDVALRNLANPSSANWLASSSRQRVASLGERVSRLEQEIAQTTTSSTPGSTTDFYPESDQQDLSSTSPPETNYYHTPAIESLLKPVSTILPRPRFTPIAPPGRPPRRRRLSTRSDPSGDRRRPAKRRRVTDQHPGTSPYNTPQTSRDPSVSLSPEPIAIAPPRLLLLLHARATYR</sequence>
<accession>A0AAE0J6X7</accession>
<keyword evidence="3" id="KW-1185">Reference proteome</keyword>
<reference evidence="2" key="2">
    <citation type="submission" date="2023-06" db="EMBL/GenBank/DDBJ databases">
        <authorList>
            <consortium name="Lawrence Berkeley National Laboratory"/>
            <person name="Haridas S."/>
            <person name="Hensen N."/>
            <person name="Bonometti L."/>
            <person name="Westerberg I."/>
            <person name="Brannstrom I.O."/>
            <person name="Guillou S."/>
            <person name="Cros-Aarteil S."/>
            <person name="Calhoun S."/>
            <person name="Kuo A."/>
            <person name="Mondo S."/>
            <person name="Pangilinan J."/>
            <person name="Riley R."/>
            <person name="Labutti K."/>
            <person name="Andreopoulos B."/>
            <person name="Lipzen A."/>
            <person name="Chen C."/>
            <person name="Yanf M."/>
            <person name="Daum C."/>
            <person name="Ng V."/>
            <person name="Clum A."/>
            <person name="Steindorff A."/>
            <person name="Ohm R."/>
            <person name="Martin F."/>
            <person name="Silar P."/>
            <person name="Natvig D."/>
            <person name="Lalanne C."/>
            <person name="Gautier V."/>
            <person name="Ament-Velasquez S.L."/>
            <person name="Kruys A."/>
            <person name="Hutchinson M.I."/>
            <person name="Powell A.J."/>
            <person name="Barry K."/>
            <person name="Miller A.N."/>
            <person name="Grigoriev I.V."/>
            <person name="Debuchy R."/>
            <person name="Gladieux P."/>
            <person name="Thoren M.H."/>
            <person name="Johannesson H."/>
        </authorList>
    </citation>
    <scope>NUCLEOTIDE SEQUENCE</scope>
    <source>
        <strain evidence="2">SMH4131-1</strain>
    </source>
</reference>
<comment type="caution">
    <text evidence="2">The sequence shown here is derived from an EMBL/GenBank/DDBJ whole genome shotgun (WGS) entry which is preliminary data.</text>
</comment>
<dbReference type="EMBL" id="JAUEPO010000001">
    <property type="protein sequence ID" value="KAK3337645.1"/>
    <property type="molecule type" value="Genomic_DNA"/>
</dbReference>
<feature type="region of interest" description="Disordered" evidence="1">
    <location>
        <begin position="38"/>
        <end position="81"/>
    </location>
</feature>
<dbReference type="AlphaFoldDB" id="A0AAE0J6X7"/>
<evidence type="ECO:0000256" key="1">
    <source>
        <dbReference type="SAM" id="MobiDB-lite"/>
    </source>
</evidence>
<proteinExistence type="predicted"/>
<feature type="region of interest" description="Disordered" evidence="1">
    <location>
        <begin position="444"/>
        <end position="508"/>
    </location>
</feature>
<protein>
    <submittedName>
        <fullName evidence="2">Uncharacterized protein</fullName>
    </submittedName>
</protein>
<feature type="compositionally biased region" description="Polar residues" evidence="1">
    <location>
        <begin position="414"/>
        <end position="427"/>
    </location>
</feature>
<dbReference type="Proteomes" id="UP001286456">
    <property type="component" value="Unassembled WGS sequence"/>
</dbReference>
<reference evidence="2" key="1">
    <citation type="journal article" date="2023" name="Mol. Phylogenet. Evol.">
        <title>Genome-scale phylogeny and comparative genomics of the fungal order Sordariales.</title>
        <authorList>
            <person name="Hensen N."/>
            <person name="Bonometti L."/>
            <person name="Westerberg I."/>
            <person name="Brannstrom I.O."/>
            <person name="Guillou S."/>
            <person name="Cros-Aarteil S."/>
            <person name="Calhoun S."/>
            <person name="Haridas S."/>
            <person name="Kuo A."/>
            <person name="Mondo S."/>
            <person name="Pangilinan J."/>
            <person name="Riley R."/>
            <person name="LaButti K."/>
            <person name="Andreopoulos B."/>
            <person name="Lipzen A."/>
            <person name="Chen C."/>
            <person name="Yan M."/>
            <person name="Daum C."/>
            <person name="Ng V."/>
            <person name="Clum A."/>
            <person name="Steindorff A."/>
            <person name="Ohm R.A."/>
            <person name="Martin F."/>
            <person name="Silar P."/>
            <person name="Natvig D.O."/>
            <person name="Lalanne C."/>
            <person name="Gautier V."/>
            <person name="Ament-Velasquez S.L."/>
            <person name="Kruys A."/>
            <person name="Hutchinson M.I."/>
            <person name="Powell A.J."/>
            <person name="Barry K."/>
            <person name="Miller A.N."/>
            <person name="Grigoriev I.V."/>
            <person name="Debuchy R."/>
            <person name="Gladieux P."/>
            <person name="Hiltunen Thoren M."/>
            <person name="Johannesson H."/>
        </authorList>
    </citation>
    <scope>NUCLEOTIDE SEQUENCE</scope>
    <source>
        <strain evidence="2">SMH4131-1</strain>
    </source>
</reference>
<evidence type="ECO:0000313" key="2">
    <source>
        <dbReference type="EMBL" id="KAK3337645.1"/>
    </source>
</evidence>